<evidence type="ECO:0000313" key="5">
    <source>
        <dbReference type="EMBL" id="ALJ32511.1"/>
    </source>
</evidence>
<dbReference type="InterPro" id="IPR003861">
    <property type="entry name" value="Papilloma_E4"/>
</dbReference>
<dbReference type="EMBL" id="KF436820">
    <property type="protein sequence ID" value="ALJ32519.1"/>
    <property type="molecule type" value="Genomic_DNA"/>
</dbReference>
<evidence type="ECO:0000313" key="7">
    <source>
        <dbReference type="Proteomes" id="UP000133409"/>
    </source>
</evidence>
<sequence>MRAYIIYMTAIKRIIQTLKTRPPNMGVKAHGKCIWENKVFIVPTLCPVPLDPTYPLLKLLTNTTPIRPPPPPRPWAPTKPHHPCGRENVPEPQSPTVLTPPHSPLPQPESPTHSVSQGTQTTQTTTPENTSLVELRVTTPKSTVVIRLHL</sequence>
<reference evidence="7 8" key="1">
    <citation type="journal article" date="2013" name="Virology">
        <title>Human papillomavirus genome variants.</title>
        <authorList>
            <person name="Burk R.D."/>
            <person name="Harari A."/>
            <person name="Chen Z."/>
        </authorList>
    </citation>
    <scope>NUCLEOTIDE SEQUENCE [LARGE SCALE GENOMIC DNA]</scope>
    <source>
        <strain evidence="6">Rw133</strain>
        <strain evidence="4">Rw866</strain>
        <strain evidence="5">Rw876</strain>
    </source>
</reference>
<keyword evidence="2" id="KW-0244">Early protein</keyword>
<organism evidence="4 9">
    <name type="scientific">Human papillomavirus type 53</name>
    <dbReference type="NCBI Taxonomy" id="333765"/>
    <lineage>
        <taxon>Viruses</taxon>
        <taxon>Monodnaviria</taxon>
        <taxon>Shotokuvirae</taxon>
        <taxon>Cossaviricota</taxon>
        <taxon>Papovaviricetes</taxon>
        <taxon>Zurhausenvirales</taxon>
        <taxon>Papillomaviridae</taxon>
        <taxon>Firstpapillomavirinae</taxon>
        <taxon>Alphapapillomavirus</taxon>
        <taxon>Alphapapillomavirus 6</taxon>
    </lineage>
</organism>
<evidence type="ECO:0000256" key="1">
    <source>
        <dbReference type="ARBA" id="ARBA00009551"/>
    </source>
</evidence>
<evidence type="ECO:0000313" key="4">
    <source>
        <dbReference type="EMBL" id="ALJ32503.1"/>
    </source>
</evidence>
<proteinExistence type="inferred from homology"/>
<gene>
    <name evidence="4" type="primary">E4</name>
</gene>
<evidence type="ECO:0000256" key="2">
    <source>
        <dbReference type="ARBA" id="ARBA00022518"/>
    </source>
</evidence>
<evidence type="ECO:0000313" key="8">
    <source>
        <dbReference type="Proteomes" id="UP000149152"/>
    </source>
</evidence>
<protein>
    <submittedName>
        <fullName evidence="4">Early protein E4</fullName>
    </submittedName>
</protein>
<dbReference type="EMBL" id="KF436818">
    <property type="protein sequence ID" value="ALJ32503.1"/>
    <property type="molecule type" value="Genomic_DNA"/>
</dbReference>
<feature type="compositionally biased region" description="Pro residues" evidence="3">
    <location>
        <begin position="66"/>
        <end position="77"/>
    </location>
</feature>
<feature type="region of interest" description="Disordered" evidence="3">
    <location>
        <begin position="61"/>
        <end position="132"/>
    </location>
</feature>
<comment type="similarity">
    <text evidence="1">Belongs to the papillomaviridae E4 protein family.</text>
</comment>
<evidence type="ECO:0000313" key="9">
    <source>
        <dbReference type="Proteomes" id="UP000165911"/>
    </source>
</evidence>
<accession>A0A0P0EQL2</accession>
<evidence type="ECO:0000313" key="6">
    <source>
        <dbReference type="EMBL" id="ALJ32519.1"/>
    </source>
</evidence>
<evidence type="ECO:0000256" key="3">
    <source>
        <dbReference type="SAM" id="MobiDB-lite"/>
    </source>
</evidence>
<dbReference type="Proteomes" id="UP000165911">
    <property type="component" value="Genome"/>
</dbReference>
<dbReference type="Proteomes" id="UP000149152">
    <property type="component" value="Genome"/>
</dbReference>
<name>A0A0P0EQL2_HPV53</name>
<organismHost>
    <name type="scientific">Homo sapiens</name>
    <name type="common">Human</name>
    <dbReference type="NCBI Taxonomy" id="9606"/>
</organismHost>
<dbReference type="Proteomes" id="UP000133409">
    <property type="component" value="Genome"/>
</dbReference>
<dbReference type="Pfam" id="PF02711">
    <property type="entry name" value="Pap_E4"/>
    <property type="match status" value="1"/>
</dbReference>
<dbReference type="EMBL" id="KF436819">
    <property type="protein sequence ID" value="ALJ32511.1"/>
    <property type="molecule type" value="Genomic_DNA"/>
</dbReference>